<dbReference type="PANTHER" id="PTHR40465">
    <property type="entry name" value="CHROMOSOME 1, WHOLE GENOME SHOTGUN SEQUENCE"/>
    <property type="match status" value="1"/>
</dbReference>
<keyword evidence="3" id="KW-1185">Reference proteome</keyword>
<feature type="transmembrane region" description="Helical" evidence="1">
    <location>
        <begin position="121"/>
        <end position="142"/>
    </location>
</feature>
<feature type="transmembrane region" description="Helical" evidence="1">
    <location>
        <begin position="162"/>
        <end position="183"/>
    </location>
</feature>
<organism evidence="2 3">
    <name type="scientific">Marasmius oreades</name>
    <name type="common">fairy-ring Marasmius</name>
    <dbReference type="NCBI Taxonomy" id="181124"/>
    <lineage>
        <taxon>Eukaryota</taxon>
        <taxon>Fungi</taxon>
        <taxon>Dikarya</taxon>
        <taxon>Basidiomycota</taxon>
        <taxon>Agaricomycotina</taxon>
        <taxon>Agaricomycetes</taxon>
        <taxon>Agaricomycetidae</taxon>
        <taxon>Agaricales</taxon>
        <taxon>Marasmiineae</taxon>
        <taxon>Marasmiaceae</taxon>
        <taxon>Marasmius</taxon>
    </lineage>
</organism>
<dbReference type="KEGG" id="more:E1B28_009676"/>
<gene>
    <name evidence="2" type="ORF">E1B28_009676</name>
</gene>
<dbReference type="EMBL" id="CM032186">
    <property type="protein sequence ID" value="KAG7090569.1"/>
    <property type="molecule type" value="Genomic_DNA"/>
</dbReference>
<dbReference type="Proteomes" id="UP001049176">
    <property type="component" value="Chromosome 6"/>
</dbReference>
<comment type="caution">
    <text evidence="2">The sequence shown here is derived from an EMBL/GenBank/DDBJ whole genome shotgun (WGS) entry which is preliminary data.</text>
</comment>
<dbReference type="OrthoDB" id="3053835at2759"/>
<feature type="transmembrane region" description="Helical" evidence="1">
    <location>
        <begin position="88"/>
        <end position="109"/>
    </location>
</feature>
<name>A0A9P7RVK8_9AGAR</name>
<keyword evidence="1" id="KW-0472">Membrane</keyword>
<dbReference type="AlphaFoldDB" id="A0A9P7RVK8"/>
<evidence type="ECO:0000313" key="3">
    <source>
        <dbReference type="Proteomes" id="UP001049176"/>
    </source>
</evidence>
<dbReference type="PANTHER" id="PTHR40465:SF1">
    <property type="entry name" value="DUF6534 DOMAIN-CONTAINING PROTEIN"/>
    <property type="match status" value="1"/>
</dbReference>
<dbReference type="RefSeq" id="XP_043007039.1">
    <property type="nucleotide sequence ID" value="XM_043154584.1"/>
</dbReference>
<evidence type="ECO:0000313" key="2">
    <source>
        <dbReference type="EMBL" id="KAG7090569.1"/>
    </source>
</evidence>
<accession>A0A9P7RVK8</accession>
<dbReference type="GeneID" id="66078752"/>
<keyword evidence="1" id="KW-1133">Transmembrane helix</keyword>
<feature type="transmembrane region" description="Helical" evidence="1">
    <location>
        <begin position="20"/>
        <end position="38"/>
    </location>
</feature>
<reference evidence="2" key="1">
    <citation type="journal article" date="2021" name="Genome Biol. Evol.">
        <title>The assembled and annotated genome of the fairy-ring fungus Marasmius oreades.</title>
        <authorList>
            <person name="Hiltunen M."/>
            <person name="Ament-Velasquez S.L."/>
            <person name="Johannesson H."/>
        </authorList>
    </citation>
    <scope>NUCLEOTIDE SEQUENCE</scope>
    <source>
        <strain evidence="2">03SP1</strain>
    </source>
</reference>
<keyword evidence="1" id="KW-0812">Transmembrane</keyword>
<protein>
    <submittedName>
        <fullName evidence="2">Uncharacterized protein</fullName>
    </submittedName>
</protein>
<evidence type="ECO:0000256" key="1">
    <source>
        <dbReference type="SAM" id="Phobius"/>
    </source>
</evidence>
<proteinExistence type="predicted"/>
<feature type="transmembrane region" description="Helical" evidence="1">
    <location>
        <begin position="50"/>
        <end position="68"/>
    </location>
</feature>
<sequence>MPAIPPSDIPKTAGPILLGYLLNYGLHGVLTVQTYNYYNAFPNDPTKVKAVVYGVYILETIQTVMITWDAFQYFAFGFGDASVLSQENLVWFDGCIMDGAVAFVVQTYYAHRIHLLSKSKVLMGVIVLMALVQFGGAIATAAIGKMVGQFSNRDKDFVAAGIWLGGSAACDIVIAVSMTYILSSCDPGYQDTKDVL</sequence>